<evidence type="ECO:0000256" key="1">
    <source>
        <dbReference type="ARBA" id="ARBA00000085"/>
    </source>
</evidence>
<evidence type="ECO:0000256" key="7">
    <source>
        <dbReference type="SAM" id="Phobius"/>
    </source>
</evidence>
<dbReference type="CDD" id="cd00075">
    <property type="entry name" value="HATPase"/>
    <property type="match status" value="1"/>
</dbReference>
<comment type="caution">
    <text evidence="9">The sequence shown here is derived from an EMBL/GenBank/DDBJ whole genome shotgun (WGS) entry which is preliminary data.</text>
</comment>
<evidence type="ECO:0000313" key="10">
    <source>
        <dbReference type="Proteomes" id="UP000238937"/>
    </source>
</evidence>
<name>A0A2T1GBE4_9CYAN</name>
<dbReference type="CDD" id="cd19410">
    <property type="entry name" value="HK9-like_sensor"/>
    <property type="match status" value="1"/>
</dbReference>
<dbReference type="SMART" id="SM00387">
    <property type="entry name" value="HATPase_c"/>
    <property type="match status" value="1"/>
</dbReference>
<keyword evidence="7" id="KW-0812">Transmembrane</keyword>
<dbReference type="InterPro" id="IPR004358">
    <property type="entry name" value="Sig_transdc_His_kin-like_C"/>
</dbReference>
<keyword evidence="7" id="KW-0472">Membrane</keyword>
<organism evidence="9 10">
    <name type="scientific">Chamaesiphon polymorphus CCALA 037</name>
    <dbReference type="NCBI Taxonomy" id="2107692"/>
    <lineage>
        <taxon>Bacteria</taxon>
        <taxon>Bacillati</taxon>
        <taxon>Cyanobacteriota</taxon>
        <taxon>Cyanophyceae</taxon>
        <taxon>Gomontiellales</taxon>
        <taxon>Chamaesiphonaceae</taxon>
        <taxon>Chamaesiphon</taxon>
    </lineage>
</organism>
<dbReference type="Pfam" id="PF02518">
    <property type="entry name" value="HATPase_c"/>
    <property type="match status" value="1"/>
</dbReference>
<evidence type="ECO:0000256" key="6">
    <source>
        <dbReference type="ARBA" id="ARBA00023012"/>
    </source>
</evidence>
<dbReference type="PROSITE" id="PS50109">
    <property type="entry name" value="HIS_KIN"/>
    <property type="match status" value="1"/>
</dbReference>
<comment type="catalytic activity">
    <reaction evidence="1">
        <text>ATP + protein L-histidine = ADP + protein N-phospho-L-histidine.</text>
        <dbReference type="EC" id="2.7.13.3"/>
    </reaction>
</comment>
<dbReference type="CDD" id="cd00082">
    <property type="entry name" value="HisKA"/>
    <property type="match status" value="1"/>
</dbReference>
<keyword evidence="10" id="KW-1185">Reference proteome</keyword>
<evidence type="ECO:0000256" key="2">
    <source>
        <dbReference type="ARBA" id="ARBA00012438"/>
    </source>
</evidence>
<dbReference type="PANTHER" id="PTHR43711">
    <property type="entry name" value="TWO-COMPONENT HISTIDINE KINASE"/>
    <property type="match status" value="1"/>
</dbReference>
<dbReference type="InterPro" id="IPR003661">
    <property type="entry name" value="HisK_dim/P_dom"/>
</dbReference>
<keyword evidence="3" id="KW-0597">Phosphoprotein</keyword>
<dbReference type="Gene3D" id="3.30.565.10">
    <property type="entry name" value="Histidine kinase-like ATPase, C-terminal domain"/>
    <property type="match status" value="1"/>
</dbReference>
<dbReference type="SUPFAM" id="SSF55874">
    <property type="entry name" value="ATPase domain of HSP90 chaperone/DNA topoisomerase II/histidine kinase"/>
    <property type="match status" value="1"/>
</dbReference>
<dbReference type="SUPFAM" id="SSF47384">
    <property type="entry name" value="Homodimeric domain of signal transducing histidine kinase"/>
    <property type="match status" value="1"/>
</dbReference>
<sequence length="463" mass="53110">MFKKIHWSSENKLIATGFSIALCLTGLTSLISYHNATELIESAARVERTHKVFSNLTDIMSILADAESGRRGYLLFKDLTELQRYQVAAKNIKPKIDRLEQWSKTPIHQQQLTRLRYLIAQKFDLSDRSISLNRQNPDLKIEQSRLLTENQKNRLQIQQLITEMRIDREQSLQYLVERSQLNTSYRIPIEVLSTLLSFAILFGMFALVYRQTLKRDRAEAQQETLAQARELSELKLRFFSMVSHEFRTPLSIILGSAQLLSDDDRQWTHEQKFINLERIQSSARSMNQLLTDILTLTRAEAGKLEFNANLMDVESFCINLIEDIKLCDEPSHAIEFISHSYCPHARLDERLLYSILSNLLINALKYSPQGGTVKFILKCEPNVNIFQIEDRGIGIPLEVQANLYEPFFRANNVENIVGTGLGLAVVKKCVDLHQGEIFVESKVGEGTTFTVKIPQKLSTQTTK</sequence>
<dbReference type="InterPro" id="IPR036097">
    <property type="entry name" value="HisK_dim/P_sf"/>
</dbReference>
<dbReference type="PANTHER" id="PTHR43711:SF26">
    <property type="entry name" value="SENSOR HISTIDINE KINASE RCSC"/>
    <property type="match status" value="1"/>
</dbReference>
<dbReference type="EC" id="2.7.13.3" evidence="2"/>
<feature type="transmembrane region" description="Helical" evidence="7">
    <location>
        <begin position="191"/>
        <end position="209"/>
    </location>
</feature>
<proteinExistence type="predicted"/>
<protein>
    <recommendedName>
        <fullName evidence="2">histidine kinase</fullName>
        <ecNumber evidence="2">2.7.13.3</ecNumber>
    </recommendedName>
</protein>
<evidence type="ECO:0000313" key="9">
    <source>
        <dbReference type="EMBL" id="PSB54641.1"/>
    </source>
</evidence>
<accession>A0A2T1GBE4</accession>
<dbReference type="OrthoDB" id="524708at2"/>
<dbReference type="Pfam" id="PF05227">
    <property type="entry name" value="CHASE3"/>
    <property type="match status" value="1"/>
</dbReference>
<dbReference type="InterPro" id="IPR036890">
    <property type="entry name" value="HATPase_C_sf"/>
</dbReference>
<gene>
    <name evidence="9" type="ORF">C7B77_17545</name>
</gene>
<keyword evidence="7" id="KW-1133">Transmembrane helix</keyword>
<dbReference type="InterPro" id="IPR050736">
    <property type="entry name" value="Sensor_HK_Regulatory"/>
</dbReference>
<dbReference type="InterPro" id="IPR005467">
    <property type="entry name" value="His_kinase_dom"/>
</dbReference>
<dbReference type="GO" id="GO:0000155">
    <property type="term" value="F:phosphorelay sensor kinase activity"/>
    <property type="evidence" value="ECO:0007669"/>
    <property type="project" value="InterPro"/>
</dbReference>
<dbReference type="EMBL" id="PVWO01000244">
    <property type="protein sequence ID" value="PSB54641.1"/>
    <property type="molecule type" value="Genomic_DNA"/>
</dbReference>
<dbReference type="Proteomes" id="UP000238937">
    <property type="component" value="Unassembled WGS sequence"/>
</dbReference>
<dbReference type="Pfam" id="PF00512">
    <property type="entry name" value="HisKA"/>
    <property type="match status" value="1"/>
</dbReference>
<evidence type="ECO:0000256" key="5">
    <source>
        <dbReference type="ARBA" id="ARBA00022777"/>
    </source>
</evidence>
<keyword evidence="4" id="KW-0808">Transferase</keyword>
<keyword evidence="5 9" id="KW-0418">Kinase</keyword>
<keyword evidence="6" id="KW-0902">Two-component regulatory system</keyword>
<dbReference type="InterPro" id="IPR003594">
    <property type="entry name" value="HATPase_dom"/>
</dbReference>
<dbReference type="RefSeq" id="WP_106307595.1">
    <property type="nucleotide sequence ID" value="NZ_PVWO01000244.1"/>
</dbReference>
<reference evidence="9 10" key="1">
    <citation type="submission" date="2018-03" db="EMBL/GenBank/DDBJ databases">
        <title>The ancient ancestry and fast evolution of plastids.</title>
        <authorList>
            <person name="Moore K.R."/>
            <person name="Magnabosco C."/>
            <person name="Momper L."/>
            <person name="Gold D.A."/>
            <person name="Bosak T."/>
            <person name="Fournier G.P."/>
        </authorList>
    </citation>
    <scope>NUCLEOTIDE SEQUENCE [LARGE SCALE GENOMIC DNA]</scope>
    <source>
        <strain evidence="9 10">CCALA 037</strain>
    </source>
</reference>
<dbReference type="AlphaFoldDB" id="A0A2T1GBE4"/>
<dbReference type="SMART" id="SM00388">
    <property type="entry name" value="HisKA"/>
    <property type="match status" value="1"/>
</dbReference>
<evidence type="ECO:0000256" key="3">
    <source>
        <dbReference type="ARBA" id="ARBA00022553"/>
    </source>
</evidence>
<dbReference type="PRINTS" id="PR00344">
    <property type="entry name" value="BCTRLSENSOR"/>
</dbReference>
<evidence type="ECO:0000256" key="4">
    <source>
        <dbReference type="ARBA" id="ARBA00022679"/>
    </source>
</evidence>
<dbReference type="Gene3D" id="1.10.287.130">
    <property type="match status" value="1"/>
</dbReference>
<feature type="domain" description="Histidine kinase" evidence="8">
    <location>
        <begin position="241"/>
        <end position="457"/>
    </location>
</feature>
<dbReference type="InterPro" id="IPR007891">
    <property type="entry name" value="CHASE3"/>
</dbReference>
<evidence type="ECO:0000259" key="8">
    <source>
        <dbReference type="PROSITE" id="PS50109"/>
    </source>
</evidence>